<reference evidence="3 4" key="1">
    <citation type="submission" date="2019-11" db="EMBL/GenBank/DDBJ databases">
        <title>Whole genome sequence of Oryza granulata.</title>
        <authorList>
            <person name="Li W."/>
        </authorList>
    </citation>
    <scope>NUCLEOTIDE SEQUENCE [LARGE SCALE GENOMIC DNA]</scope>
    <source>
        <strain evidence="4">cv. Menghai</strain>
        <tissue evidence="3">Leaf</tissue>
    </source>
</reference>
<dbReference type="PANTHER" id="PTHR31325">
    <property type="entry name" value="OS01G0798800 PROTEIN-RELATED"/>
    <property type="match status" value="1"/>
</dbReference>
<feature type="domain" description="DUF4220" evidence="2">
    <location>
        <begin position="49"/>
        <end position="126"/>
    </location>
</feature>
<keyword evidence="1" id="KW-0812">Transmembrane</keyword>
<protein>
    <recommendedName>
        <fullName evidence="2">DUF4220 domain-containing protein</fullName>
    </recommendedName>
</protein>
<evidence type="ECO:0000256" key="1">
    <source>
        <dbReference type="SAM" id="Phobius"/>
    </source>
</evidence>
<evidence type="ECO:0000313" key="3">
    <source>
        <dbReference type="EMBL" id="KAF0900431.1"/>
    </source>
</evidence>
<feature type="transmembrane region" description="Helical" evidence="1">
    <location>
        <begin position="46"/>
        <end position="67"/>
    </location>
</feature>
<organism evidence="3 4">
    <name type="scientific">Oryza meyeriana var. granulata</name>
    <dbReference type="NCBI Taxonomy" id="110450"/>
    <lineage>
        <taxon>Eukaryota</taxon>
        <taxon>Viridiplantae</taxon>
        <taxon>Streptophyta</taxon>
        <taxon>Embryophyta</taxon>
        <taxon>Tracheophyta</taxon>
        <taxon>Spermatophyta</taxon>
        <taxon>Magnoliopsida</taxon>
        <taxon>Liliopsida</taxon>
        <taxon>Poales</taxon>
        <taxon>Poaceae</taxon>
        <taxon>BOP clade</taxon>
        <taxon>Oryzoideae</taxon>
        <taxon>Oryzeae</taxon>
        <taxon>Oryzinae</taxon>
        <taxon>Oryza</taxon>
        <taxon>Oryza meyeriana</taxon>
    </lineage>
</organism>
<sequence length="127" mass="14590">MGLSSVPQWWEEWQLRVLVLGSLGVQYFLAIFGGRRKSRIPSWHRFFIWLSYLGSDALAIYALAALFNCQKIEAQCNNGGRDLEVVWAPVLLMHLGGQIFITAYNIEDNDLWRRHILSALSQVLKII</sequence>
<dbReference type="Pfam" id="PF13968">
    <property type="entry name" value="DUF4220"/>
    <property type="match status" value="1"/>
</dbReference>
<dbReference type="EMBL" id="SPHZ02000009">
    <property type="protein sequence ID" value="KAF0900431.1"/>
    <property type="molecule type" value="Genomic_DNA"/>
</dbReference>
<gene>
    <name evidence="3" type="ORF">E2562_031607</name>
</gene>
<dbReference type="OrthoDB" id="1689146at2759"/>
<evidence type="ECO:0000313" key="4">
    <source>
        <dbReference type="Proteomes" id="UP000479710"/>
    </source>
</evidence>
<proteinExistence type="predicted"/>
<comment type="caution">
    <text evidence="3">The sequence shown here is derived from an EMBL/GenBank/DDBJ whole genome shotgun (WGS) entry which is preliminary data.</text>
</comment>
<evidence type="ECO:0000259" key="2">
    <source>
        <dbReference type="Pfam" id="PF13968"/>
    </source>
</evidence>
<dbReference type="InterPro" id="IPR025315">
    <property type="entry name" value="DUF4220"/>
</dbReference>
<name>A0A6G1CK22_9ORYZ</name>
<keyword evidence="1" id="KW-0472">Membrane</keyword>
<keyword evidence="4" id="KW-1185">Reference proteome</keyword>
<dbReference type="Proteomes" id="UP000479710">
    <property type="component" value="Unassembled WGS sequence"/>
</dbReference>
<dbReference type="AlphaFoldDB" id="A0A6G1CK22"/>
<feature type="transmembrane region" description="Helical" evidence="1">
    <location>
        <begin position="87"/>
        <end position="106"/>
    </location>
</feature>
<keyword evidence="1" id="KW-1133">Transmembrane helix</keyword>
<accession>A0A6G1CK22</accession>
<feature type="transmembrane region" description="Helical" evidence="1">
    <location>
        <begin position="13"/>
        <end position="34"/>
    </location>
</feature>